<dbReference type="OrthoDB" id="6428749at2759"/>
<dbReference type="PANTHER" id="PTHR45847:SF6">
    <property type="entry name" value="FATTY ACID AMIDE HYDROLASE"/>
    <property type="match status" value="1"/>
</dbReference>
<dbReference type="InterPro" id="IPR036928">
    <property type="entry name" value="AS_sf"/>
</dbReference>
<protein>
    <recommendedName>
        <fullName evidence="1">Amidase domain-containing protein</fullName>
    </recommendedName>
</protein>
<sequence length="245" mass="25887">VVRTPPAAQEQTNKRPPPSGLAIFGRCFGGLGMCHQPKENDEPKMVPMKSKLKQKDGQPLLHNVPISLAEVIHLQGMDATAGLSSYLEVYAKEDAVVVQMLKAHGAITVMRTNVPQTAYFTFGSSNPIFGMTRNPYKFDRSPGGTSSGEAVMASGRGCLLGVGIDLAGGLRVPAHFCGVCGFKPTSERVSRLGVTVPAEGQNAVATCVGPISSEVAGLVAFMKCLCVPLQHQLDPTVSLAPFSHE</sequence>
<accession>A0A8S3Z5B0</accession>
<reference evidence="2" key="1">
    <citation type="submission" date="2021-04" db="EMBL/GenBank/DDBJ databases">
        <authorList>
            <consortium name="Molecular Ecology Group"/>
        </authorList>
    </citation>
    <scope>NUCLEOTIDE SEQUENCE</scope>
</reference>
<dbReference type="AlphaFoldDB" id="A0A8S3Z5B0"/>
<comment type="caution">
    <text evidence="2">The sequence shown here is derived from an EMBL/GenBank/DDBJ whole genome shotgun (WGS) entry which is preliminary data.</text>
</comment>
<name>A0A8S3Z5B0_9EUPU</name>
<feature type="domain" description="Amidase" evidence="1">
    <location>
        <begin position="53"/>
        <end position="236"/>
    </location>
</feature>
<dbReference type="InterPro" id="IPR052096">
    <property type="entry name" value="Endocannabinoid_amidase"/>
</dbReference>
<dbReference type="PANTHER" id="PTHR45847">
    <property type="entry name" value="FATTY ACID AMIDE HYDROLASE"/>
    <property type="match status" value="1"/>
</dbReference>
<dbReference type="InterPro" id="IPR023631">
    <property type="entry name" value="Amidase_dom"/>
</dbReference>
<dbReference type="GO" id="GO:0017064">
    <property type="term" value="F:fatty acid amide hydrolase activity"/>
    <property type="evidence" value="ECO:0007669"/>
    <property type="project" value="TreeGrafter"/>
</dbReference>
<evidence type="ECO:0000259" key="1">
    <source>
        <dbReference type="Pfam" id="PF01425"/>
    </source>
</evidence>
<evidence type="ECO:0000313" key="2">
    <source>
        <dbReference type="EMBL" id="CAG5123185.1"/>
    </source>
</evidence>
<gene>
    <name evidence="2" type="ORF">CUNI_LOCUS8743</name>
</gene>
<organism evidence="2 3">
    <name type="scientific">Candidula unifasciata</name>
    <dbReference type="NCBI Taxonomy" id="100452"/>
    <lineage>
        <taxon>Eukaryota</taxon>
        <taxon>Metazoa</taxon>
        <taxon>Spiralia</taxon>
        <taxon>Lophotrochozoa</taxon>
        <taxon>Mollusca</taxon>
        <taxon>Gastropoda</taxon>
        <taxon>Heterobranchia</taxon>
        <taxon>Euthyneura</taxon>
        <taxon>Panpulmonata</taxon>
        <taxon>Eupulmonata</taxon>
        <taxon>Stylommatophora</taxon>
        <taxon>Helicina</taxon>
        <taxon>Helicoidea</taxon>
        <taxon>Geomitridae</taxon>
        <taxon>Candidula</taxon>
    </lineage>
</organism>
<feature type="non-terminal residue" evidence="2">
    <location>
        <position position="1"/>
    </location>
</feature>
<dbReference type="Proteomes" id="UP000678393">
    <property type="component" value="Unassembled WGS sequence"/>
</dbReference>
<evidence type="ECO:0000313" key="3">
    <source>
        <dbReference type="Proteomes" id="UP000678393"/>
    </source>
</evidence>
<dbReference type="GO" id="GO:0004040">
    <property type="term" value="F:amidase activity"/>
    <property type="evidence" value="ECO:0007669"/>
    <property type="project" value="TreeGrafter"/>
</dbReference>
<dbReference type="SUPFAM" id="SSF75304">
    <property type="entry name" value="Amidase signature (AS) enzymes"/>
    <property type="match status" value="1"/>
</dbReference>
<keyword evidence="3" id="KW-1185">Reference proteome</keyword>
<feature type="non-terminal residue" evidence="2">
    <location>
        <position position="245"/>
    </location>
</feature>
<proteinExistence type="predicted"/>
<dbReference type="Gene3D" id="3.90.1300.10">
    <property type="entry name" value="Amidase signature (AS) domain"/>
    <property type="match status" value="1"/>
</dbReference>
<dbReference type="GO" id="GO:0009062">
    <property type="term" value="P:fatty acid catabolic process"/>
    <property type="evidence" value="ECO:0007669"/>
    <property type="project" value="TreeGrafter"/>
</dbReference>
<dbReference type="Pfam" id="PF01425">
    <property type="entry name" value="Amidase"/>
    <property type="match status" value="1"/>
</dbReference>
<dbReference type="EMBL" id="CAJHNH020001462">
    <property type="protein sequence ID" value="CAG5123185.1"/>
    <property type="molecule type" value="Genomic_DNA"/>
</dbReference>